<keyword evidence="2" id="KW-1185">Reference proteome</keyword>
<reference evidence="1 2" key="1">
    <citation type="submission" date="2016-04" db="EMBL/GenBank/DDBJ databases">
        <title>Chloroflexus islandicus sp. nov., a thermophilic filamentous anoxygenic phototrophic bacterium from geyser Strokkur (Iceland).</title>
        <authorList>
            <person name="Gaisin V.A."/>
            <person name="Kalashnikov A.M."/>
            <person name="Sukhacheva M.V."/>
            <person name="Grouzdev D.S."/>
            <person name="Ivanov T.M."/>
            <person name="Kuznetsov B."/>
            <person name="Gorlenko V.M."/>
        </authorList>
    </citation>
    <scope>NUCLEOTIDE SEQUENCE [LARGE SCALE GENOMIC DNA]</scope>
    <source>
        <strain evidence="2">isl-2</strain>
    </source>
</reference>
<dbReference type="OrthoDB" id="135447at2"/>
<dbReference type="STRING" id="1707952.A6A03_04550"/>
<name>A0A178LZW8_9CHLR</name>
<accession>A0A178LZW8</accession>
<dbReference type="AlphaFoldDB" id="A0A178LZW8"/>
<sequence length="1148" mass="124644">MMQPDHTQNLSGGGSALGAAAQAIVTTYRQILRPLPPSLSALVRPLIAHHSAMFGGRDAELAALDAFLASPNHPFGLLVAPAGIGKTTLLVHWLARVQRKQPRWRIVFVPISIRHQTAGEQTALSLLAYGLASLHDDLDCLLTYDQSPDILRDIITVYLSYPLPARTKALVVLDGIDEATGWAVGPLCAVIPQSGLKIVLSARQQANADRNDWRRHVGWDAVNVKFFDLHPLKQPAIAALLRQSGSPIVAYANNPAFVEQFYRVSAGDPLTANLLIKALISGQIEPESLSQRPRGLEAFLKDWLETLRARKGEAIEALLRLCAAAYGPLSASDVQALAPAFFSTQNAIADAVNNDPVARFVITAGDHTYAFCHQRLREVLLEQISSPNDHKQLQQQVIKDGESWYATRNQPLPDYLRQYWVKHLAAAGQWSQLRHVLTEMMPSTGGDRFIQPWQTARFAVEGSAAGYLSDLDVLWRYAEEQGDLGIMLRCALIEASLRSRKHHLQPELLVQLVKVGTPEGAWSAAAALEVIAQMPDAALQAACLKALLDHGVNLPWEQALEVARAIGKDGWRAAALTALAPHLSPTDREEALAEALAAIRAAKKANDAVRKYNQAYRANPAANRTAATTDDHAQSLTNLDPLPPHLLAEALAAATAISDQDARTHALTALIPYLPPAEQEAIRAESLAITRAITRHSFRIRALVSLAPHLLADAQAQALDTALTTALAIDDDGLRSYALAQIVHRLSPDLIAKALLTVRSSTGNRAATLAVLAPFLPITEQDAVLTEALTATRFIDNELWRAQVLTRLAPHLPDRLLAKALAVATSIDSKQYRFMTLTALAPRLSPNLLAEAIIAALDFNDEQSRTWVLTTFCPSIAPDRLIEALEIAHAITAEQSRREMIATPMPPLPPAEPMKLLAEALAAAKAIHIVPNRDRALSNIALYLLPDRLDEALAITNTITNEYIRSSVLITCARYLRPNDQMTLLAEILATVLAMPDAKMRADLLIELAPHLPPTEREEALAEALVAAHAIIEAEQRANVLTNLVAHLPPANRAEALAGALDAATTHTEHRARTETLTALAPQLAATHRHNTALFAQTLRRLARHGRPPLLNDLAALAPWIAALGEHHRQPAVAALAQAIIATGQCWG</sequence>
<evidence type="ECO:0000313" key="1">
    <source>
        <dbReference type="EMBL" id="OAN40581.1"/>
    </source>
</evidence>
<protein>
    <recommendedName>
        <fullName evidence="3">NACHT domain-containing protein</fullName>
    </recommendedName>
</protein>
<dbReference type="Gene3D" id="1.25.40.10">
    <property type="entry name" value="Tetratricopeptide repeat domain"/>
    <property type="match status" value="1"/>
</dbReference>
<dbReference type="Proteomes" id="UP000078287">
    <property type="component" value="Unassembled WGS sequence"/>
</dbReference>
<dbReference type="SUPFAM" id="SSF52540">
    <property type="entry name" value="P-loop containing nucleoside triphosphate hydrolases"/>
    <property type="match status" value="1"/>
</dbReference>
<comment type="caution">
    <text evidence="1">The sequence shown here is derived from an EMBL/GenBank/DDBJ whole genome shotgun (WGS) entry which is preliminary data.</text>
</comment>
<dbReference type="InterPro" id="IPR011990">
    <property type="entry name" value="TPR-like_helical_dom_sf"/>
</dbReference>
<dbReference type="EMBL" id="LWQS01000093">
    <property type="protein sequence ID" value="OAN40581.1"/>
    <property type="molecule type" value="Genomic_DNA"/>
</dbReference>
<organism evidence="1 2">
    <name type="scientific">Chloroflexus islandicus</name>
    <dbReference type="NCBI Taxonomy" id="1707952"/>
    <lineage>
        <taxon>Bacteria</taxon>
        <taxon>Bacillati</taxon>
        <taxon>Chloroflexota</taxon>
        <taxon>Chloroflexia</taxon>
        <taxon>Chloroflexales</taxon>
        <taxon>Chloroflexineae</taxon>
        <taxon>Chloroflexaceae</taxon>
        <taxon>Chloroflexus</taxon>
    </lineage>
</organism>
<dbReference type="RefSeq" id="WP_066790915.1">
    <property type="nucleotide sequence ID" value="NZ_LWQS01000093.1"/>
</dbReference>
<gene>
    <name evidence="1" type="ORF">A6A03_04550</name>
</gene>
<dbReference type="InterPro" id="IPR027417">
    <property type="entry name" value="P-loop_NTPase"/>
</dbReference>
<evidence type="ECO:0008006" key="3">
    <source>
        <dbReference type="Google" id="ProtNLM"/>
    </source>
</evidence>
<dbReference type="Gene3D" id="3.40.50.300">
    <property type="entry name" value="P-loop containing nucleotide triphosphate hydrolases"/>
    <property type="match status" value="1"/>
</dbReference>
<proteinExistence type="predicted"/>
<evidence type="ECO:0000313" key="2">
    <source>
        <dbReference type="Proteomes" id="UP000078287"/>
    </source>
</evidence>